<dbReference type="PIRSF" id="PIRSF016578">
    <property type="entry name" value="HsaA"/>
    <property type="match status" value="1"/>
</dbReference>
<organism evidence="4 5">
    <name type="scientific">Paraburkholderia phenazinium</name>
    <dbReference type="NCBI Taxonomy" id="60549"/>
    <lineage>
        <taxon>Bacteria</taxon>
        <taxon>Pseudomonadati</taxon>
        <taxon>Pseudomonadota</taxon>
        <taxon>Betaproteobacteria</taxon>
        <taxon>Burkholderiales</taxon>
        <taxon>Burkholderiaceae</taxon>
        <taxon>Paraburkholderia</taxon>
    </lineage>
</organism>
<dbReference type="GO" id="GO:0050660">
    <property type="term" value="F:flavin adenine dinucleotide binding"/>
    <property type="evidence" value="ECO:0007669"/>
    <property type="project" value="InterPro"/>
</dbReference>
<dbReference type="InterPro" id="IPR013107">
    <property type="entry name" value="Acyl-CoA_DH_C"/>
</dbReference>
<dbReference type="Gene3D" id="1.10.540.10">
    <property type="entry name" value="Acyl-CoA dehydrogenase/oxidase, N-terminal domain"/>
    <property type="match status" value="1"/>
</dbReference>
<dbReference type="Proteomes" id="UP000185151">
    <property type="component" value="Unassembled WGS sequence"/>
</dbReference>
<reference evidence="4 5" key="1">
    <citation type="submission" date="2016-11" db="EMBL/GenBank/DDBJ databases">
        <authorList>
            <person name="Jaros S."/>
            <person name="Januszkiewicz K."/>
            <person name="Wedrychowicz H."/>
        </authorList>
    </citation>
    <scope>NUCLEOTIDE SEQUENCE [LARGE SCALE GENOMIC DNA]</scope>
    <source>
        <strain evidence="4 5">GAS95</strain>
    </source>
</reference>
<dbReference type="CDD" id="cd01163">
    <property type="entry name" value="DszC"/>
    <property type="match status" value="1"/>
</dbReference>
<keyword evidence="1" id="KW-0560">Oxidoreductase</keyword>
<dbReference type="InterPro" id="IPR036250">
    <property type="entry name" value="AcylCo_DH-like_C"/>
</dbReference>
<dbReference type="AlphaFoldDB" id="A0A1N6KWQ4"/>
<dbReference type="SUPFAM" id="SSF47203">
    <property type="entry name" value="Acyl-CoA dehydrogenase C-terminal domain-like"/>
    <property type="match status" value="1"/>
</dbReference>
<sequence length="424" mass="46411">MTTQHTPADDAAHTAPTDAELDARFAPVFERIAAGSVEREQKRELAHEPVQWLKDAGFTALRVPRRYGGGGATLPQFFRLLTRLGEADSNLPQILRLNFGFIEGSLERDDEAARERWLTKIAAGELVGAAISERTGATHNSVTLQRAAEGWRLNGEKYYSTGSLYADWIDVAAHDGTDDVRVLVRGDARGVTRLDDWDGFGQRLTASGTTRFDQVEVPDEQFLLRYKGSEPKRNTSQPAFYQTVHLATLAGVARAVLRDGVAFAQGRTRTFGVPGRSSPRDNPLTQRVIGRLASLAYAAESVVEAVARSLERIYQDRLAGRAQTQDYFALDIEAWQAQQVVIGQALEAATLLFEVGGASATSETLRLDRHWRNARVIASHNPAIQREAAIGAFHLNGTPPNERFSLAHTSVEIEGQGADTPLAA</sequence>
<accession>A0A1N6KWQ4</accession>
<evidence type="ECO:0000313" key="5">
    <source>
        <dbReference type="Proteomes" id="UP000185151"/>
    </source>
</evidence>
<dbReference type="SUPFAM" id="SSF56645">
    <property type="entry name" value="Acyl-CoA dehydrogenase NM domain-like"/>
    <property type="match status" value="1"/>
</dbReference>
<dbReference type="GO" id="GO:0006552">
    <property type="term" value="P:L-leucine catabolic process"/>
    <property type="evidence" value="ECO:0007669"/>
    <property type="project" value="TreeGrafter"/>
</dbReference>
<evidence type="ECO:0000256" key="1">
    <source>
        <dbReference type="ARBA" id="ARBA00023002"/>
    </source>
</evidence>
<dbReference type="PANTHER" id="PTHR43884:SF12">
    <property type="entry name" value="ISOVALERYL-COA DEHYDROGENASE, MITOCHONDRIAL-RELATED"/>
    <property type="match status" value="1"/>
</dbReference>
<dbReference type="RefSeq" id="WP_074300067.1">
    <property type="nucleotide sequence ID" value="NZ_FSRU01000002.1"/>
</dbReference>
<dbReference type="InterPro" id="IPR046373">
    <property type="entry name" value="Acyl-CoA_Oxase/DH_mid-dom_sf"/>
</dbReference>
<proteinExistence type="predicted"/>
<dbReference type="Pfam" id="PF08028">
    <property type="entry name" value="Acyl-CoA_dh_2"/>
    <property type="match status" value="1"/>
</dbReference>
<evidence type="ECO:0000259" key="2">
    <source>
        <dbReference type="Pfam" id="PF02771"/>
    </source>
</evidence>
<dbReference type="InterPro" id="IPR037069">
    <property type="entry name" value="AcylCoA_DH/ox_N_sf"/>
</dbReference>
<dbReference type="PANTHER" id="PTHR43884">
    <property type="entry name" value="ACYL-COA DEHYDROGENASE"/>
    <property type="match status" value="1"/>
</dbReference>
<dbReference type="Gene3D" id="1.20.140.10">
    <property type="entry name" value="Butyryl-CoA Dehydrogenase, subunit A, domain 3"/>
    <property type="match status" value="1"/>
</dbReference>
<dbReference type="InterPro" id="IPR009100">
    <property type="entry name" value="AcylCoA_DH/oxidase_NM_dom_sf"/>
</dbReference>
<feature type="domain" description="Acyl-CoA dehydrogenase C-terminal" evidence="3">
    <location>
        <begin position="247"/>
        <end position="381"/>
    </location>
</feature>
<dbReference type="OrthoDB" id="6184213at2"/>
<dbReference type="GO" id="GO:0008470">
    <property type="term" value="F:3-methylbutanoyl-CoA dehydrogenase activity"/>
    <property type="evidence" value="ECO:0007669"/>
    <property type="project" value="TreeGrafter"/>
</dbReference>
<evidence type="ECO:0000313" key="4">
    <source>
        <dbReference type="EMBL" id="SIO60817.1"/>
    </source>
</evidence>
<dbReference type="InterPro" id="IPR013786">
    <property type="entry name" value="AcylCoA_DH/ox_N"/>
</dbReference>
<dbReference type="Pfam" id="PF02771">
    <property type="entry name" value="Acyl-CoA_dh_N"/>
    <property type="match status" value="1"/>
</dbReference>
<dbReference type="EMBL" id="FSRU01000002">
    <property type="protein sequence ID" value="SIO60817.1"/>
    <property type="molecule type" value="Genomic_DNA"/>
</dbReference>
<name>A0A1N6KWQ4_9BURK</name>
<protein>
    <submittedName>
        <fullName evidence="4">Acyl-CoA dehydrogenase</fullName>
    </submittedName>
</protein>
<feature type="domain" description="Acyl-CoA dehydrogenase/oxidase N-terminal" evidence="2">
    <location>
        <begin position="31"/>
        <end position="125"/>
    </location>
</feature>
<dbReference type="Gene3D" id="2.40.110.10">
    <property type="entry name" value="Butyryl-CoA Dehydrogenase, subunit A, domain 2"/>
    <property type="match status" value="1"/>
</dbReference>
<keyword evidence="5" id="KW-1185">Reference proteome</keyword>
<evidence type="ECO:0000259" key="3">
    <source>
        <dbReference type="Pfam" id="PF08028"/>
    </source>
</evidence>
<gene>
    <name evidence="4" type="ORF">SAMN05444165_5010</name>
</gene>